<dbReference type="SUPFAM" id="SSF48726">
    <property type="entry name" value="Immunoglobulin"/>
    <property type="match status" value="1"/>
</dbReference>
<keyword evidence="1" id="KW-0732">Signal</keyword>
<dbReference type="EMBL" id="CM004478">
    <property type="protein sequence ID" value="OCT71206.1"/>
    <property type="molecule type" value="Genomic_DNA"/>
</dbReference>
<dbReference type="GO" id="GO:0007166">
    <property type="term" value="P:cell surface receptor signaling pathway"/>
    <property type="evidence" value="ECO:0007669"/>
    <property type="project" value="TreeGrafter"/>
</dbReference>
<keyword evidence="2" id="KW-0391">Immunity</keyword>
<protein>
    <recommendedName>
        <fullName evidence="3">Ig-like domain-containing protein</fullName>
    </recommendedName>
</protein>
<organism evidence="4 5">
    <name type="scientific">Xenopus laevis</name>
    <name type="common">African clawed frog</name>
    <dbReference type="NCBI Taxonomy" id="8355"/>
    <lineage>
        <taxon>Eukaryota</taxon>
        <taxon>Metazoa</taxon>
        <taxon>Chordata</taxon>
        <taxon>Craniata</taxon>
        <taxon>Vertebrata</taxon>
        <taxon>Euteleostomi</taxon>
        <taxon>Amphibia</taxon>
        <taxon>Batrachia</taxon>
        <taxon>Anura</taxon>
        <taxon>Pipoidea</taxon>
        <taxon>Pipidae</taxon>
        <taxon>Xenopodinae</taxon>
        <taxon>Xenopus</taxon>
        <taxon>Xenopus</taxon>
    </lineage>
</organism>
<proteinExistence type="predicted"/>
<dbReference type="AlphaFoldDB" id="A0A974HB97"/>
<dbReference type="Gene3D" id="2.60.40.10">
    <property type="entry name" value="Immunoglobulins"/>
    <property type="match status" value="1"/>
</dbReference>
<feature type="non-terminal residue" evidence="4">
    <location>
        <position position="96"/>
    </location>
</feature>
<dbReference type="InterPro" id="IPR050413">
    <property type="entry name" value="TCR_beta_variable"/>
</dbReference>
<dbReference type="Proteomes" id="UP000694892">
    <property type="component" value="Chromosome 7L"/>
</dbReference>
<dbReference type="PROSITE" id="PS50835">
    <property type="entry name" value="IG_LIKE"/>
    <property type="match status" value="1"/>
</dbReference>
<evidence type="ECO:0000313" key="4">
    <source>
        <dbReference type="EMBL" id="OCT71206.1"/>
    </source>
</evidence>
<reference evidence="5" key="1">
    <citation type="journal article" date="2016" name="Nature">
        <title>Genome evolution in the allotetraploid frog Xenopus laevis.</title>
        <authorList>
            <person name="Session A.M."/>
            <person name="Uno Y."/>
            <person name="Kwon T."/>
            <person name="Chapman J.A."/>
            <person name="Toyoda A."/>
            <person name="Takahashi S."/>
            <person name="Fukui A."/>
            <person name="Hikosaka A."/>
            <person name="Suzuki A."/>
            <person name="Kondo M."/>
            <person name="van Heeringen S.J."/>
            <person name="Quigley I."/>
            <person name="Heinz S."/>
            <person name="Ogino H."/>
            <person name="Ochi H."/>
            <person name="Hellsten U."/>
            <person name="Lyons J.B."/>
            <person name="Simakov O."/>
            <person name="Putnam N."/>
            <person name="Stites J."/>
            <person name="Kuroki Y."/>
            <person name="Tanaka T."/>
            <person name="Michiue T."/>
            <person name="Watanabe M."/>
            <person name="Bogdanovic O."/>
            <person name="Lister R."/>
            <person name="Georgiou G."/>
            <person name="Paranjpe S.S."/>
            <person name="van Kruijsbergen I."/>
            <person name="Shu S."/>
            <person name="Carlson J."/>
            <person name="Kinoshita T."/>
            <person name="Ohta Y."/>
            <person name="Mawaribuchi S."/>
            <person name="Jenkins J."/>
            <person name="Grimwood J."/>
            <person name="Schmutz J."/>
            <person name="Mitros T."/>
            <person name="Mozaffari S.V."/>
            <person name="Suzuki Y."/>
            <person name="Haramoto Y."/>
            <person name="Yamamoto T.S."/>
            <person name="Takagi C."/>
            <person name="Heald R."/>
            <person name="Miller K."/>
            <person name="Haudenschild C."/>
            <person name="Kitzman J."/>
            <person name="Nakayama T."/>
            <person name="Izutsu Y."/>
            <person name="Robert J."/>
            <person name="Fortriede J."/>
            <person name="Burns K."/>
            <person name="Lotay V."/>
            <person name="Karimi K."/>
            <person name="Yasuoka Y."/>
            <person name="Dichmann D.S."/>
            <person name="Flajnik M.F."/>
            <person name="Houston D.W."/>
            <person name="Shendure J."/>
            <person name="DuPasquier L."/>
            <person name="Vize P.D."/>
            <person name="Zorn A.M."/>
            <person name="Ito M."/>
            <person name="Marcotte E.M."/>
            <person name="Wallingford J.B."/>
            <person name="Ito Y."/>
            <person name="Asashima M."/>
            <person name="Ueno N."/>
            <person name="Matsuda Y."/>
            <person name="Veenstra G.J."/>
            <person name="Fujiyama A."/>
            <person name="Harland R.M."/>
            <person name="Taira M."/>
            <person name="Rokhsar D.S."/>
        </authorList>
    </citation>
    <scope>NUCLEOTIDE SEQUENCE [LARGE SCALE GENOMIC DNA]</scope>
    <source>
        <strain evidence="5">J</strain>
    </source>
</reference>
<dbReference type="Pfam" id="PF07686">
    <property type="entry name" value="V-set"/>
    <property type="match status" value="1"/>
</dbReference>
<feature type="domain" description="Ig-like" evidence="3">
    <location>
        <begin position="16"/>
        <end position="96"/>
    </location>
</feature>
<evidence type="ECO:0000259" key="3">
    <source>
        <dbReference type="PROSITE" id="PS50835"/>
    </source>
</evidence>
<gene>
    <name evidence="4" type="ORF">XELAEV_18034184mg</name>
</gene>
<dbReference type="InterPro" id="IPR007110">
    <property type="entry name" value="Ig-like_dom"/>
</dbReference>
<feature type="non-terminal residue" evidence="4">
    <location>
        <position position="1"/>
    </location>
</feature>
<evidence type="ECO:0000313" key="5">
    <source>
        <dbReference type="Proteomes" id="UP000694892"/>
    </source>
</evidence>
<dbReference type="InterPro" id="IPR036179">
    <property type="entry name" value="Ig-like_dom_sf"/>
</dbReference>
<evidence type="ECO:0000256" key="1">
    <source>
        <dbReference type="ARBA" id="ARBA00022729"/>
    </source>
</evidence>
<dbReference type="InterPro" id="IPR013106">
    <property type="entry name" value="Ig_V-set"/>
</dbReference>
<dbReference type="InterPro" id="IPR013783">
    <property type="entry name" value="Ig-like_fold"/>
</dbReference>
<evidence type="ECO:0000256" key="2">
    <source>
        <dbReference type="ARBA" id="ARBA00022859"/>
    </source>
</evidence>
<dbReference type="OMA" id="DMDHENM"/>
<name>A0A974HB97_XENLA</name>
<dbReference type="GO" id="GO:0002376">
    <property type="term" value="P:immune system process"/>
    <property type="evidence" value="ECO:0007669"/>
    <property type="project" value="UniProtKB-KW"/>
</dbReference>
<dbReference type="PANTHER" id="PTHR23268:SF124">
    <property type="entry name" value="IG-LIKE DOMAIN-CONTAINING PROTEIN"/>
    <property type="match status" value="1"/>
</dbReference>
<dbReference type="PANTHER" id="PTHR23268">
    <property type="entry name" value="T-CELL RECEPTOR BETA CHAIN"/>
    <property type="match status" value="1"/>
</dbReference>
<sequence>LYVGVEVTQKNKLLVVQAGSRVSLECEQNDKSYFYMSWYQHRPGQGLQLMVYSDDKDSGNMEKEFTSWRLERLNILNSNLILESAGSEHSAEYWCA</sequence>
<dbReference type="GO" id="GO:0005886">
    <property type="term" value="C:plasma membrane"/>
    <property type="evidence" value="ECO:0007669"/>
    <property type="project" value="TreeGrafter"/>
</dbReference>
<accession>A0A974HB97</accession>